<protein>
    <submittedName>
        <fullName evidence="1">Uncharacterized protein</fullName>
    </submittedName>
</protein>
<name>A0A6A7AME4_9PLEO</name>
<dbReference type="Proteomes" id="UP000799424">
    <property type="component" value="Unassembled WGS sequence"/>
</dbReference>
<keyword evidence="2" id="KW-1185">Reference proteome</keyword>
<gene>
    <name evidence="1" type="ORF">CC86DRAFT_271892</name>
</gene>
<accession>A0A6A7AME4</accession>
<evidence type="ECO:0000313" key="2">
    <source>
        <dbReference type="Proteomes" id="UP000799424"/>
    </source>
</evidence>
<feature type="non-terminal residue" evidence="1">
    <location>
        <position position="247"/>
    </location>
</feature>
<proteinExistence type="predicted"/>
<organism evidence="1 2">
    <name type="scientific">Ophiobolus disseminans</name>
    <dbReference type="NCBI Taxonomy" id="1469910"/>
    <lineage>
        <taxon>Eukaryota</taxon>
        <taxon>Fungi</taxon>
        <taxon>Dikarya</taxon>
        <taxon>Ascomycota</taxon>
        <taxon>Pezizomycotina</taxon>
        <taxon>Dothideomycetes</taxon>
        <taxon>Pleosporomycetidae</taxon>
        <taxon>Pleosporales</taxon>
        <taxon>Pleosporineae</taxon>
        <taxon>Phaeosphaeriaceae</taxon>
        <taxon>Ophiobolus</taxon>
    </lineage>
</organism>
<evidence type="ECO:0000313" key="1">
    <source>
        <dbReference type="EMBL" id="KAF2833675.1"/>
    </source>
</evidence>
<dbReference type="EMBL" id="MU006216">
    <property type="protein sequence ID" value="KAF2833675.1"/>
    <property type="molecule type" value="Genomic_DNA"/>
</dbReference>
<feature type="non-terminal residue" evidence="1">
    <location>
        <position position="1"/>
    </location>
</feature>
<sequence length="247" mass="27869">VKKEPIAGKIYFLPDGKHLSSALINTQKRDAGFFNHPVLITEAERDSGLIYFYACTKERPNVIRALDMALRIGTSSVNDGPGVLRLAPDSNAMAMETWVNLEQRYWTHFSDLQSWDIDVRIDPNDLGKLDSRITELEADQNRFIYKPLPRPMTTMEPGTVLMLLKEPSSPTRGTPVLILENTYPNFRFLPIKRLEDNINFAITTKTQRYSTAPRTLCLAISKEPKVGHDGTPVVLLEPDSPELRGDS</sequence>
<dbReference type="OrthoDB" id="3778180at2759"/>
<reference evidence="1" key="1">
    <citation type="journal article" date="2020" name="Stud. Mycol.">
        <title>101 Dothideomycetes genomes: a test case for predicting lifestyles and emergence of pathogens.</title>
        <authorList>
            <person name="Haridas S."/>
            <person name="Albert R."/>
            <person name="Binder M."/>
            <person name="Bloem J."/>
            <person name="Labutti K."/>
            <person name="Salamov A."/>
            <person name="Andreopoulos B."/>
            <person name="Baker S."/>
            <person name="Barry K."/>
            <person name="Bills G."/>
            <person name="Bluhm B."/>
            <person name="Cannon C."/>
            <person name="Castanera R."/>
            <person name="Culley D."/>
            <person name="Daum C."/>
            <person name="Ezra D."/>
            <person name="Gonzalez J."/>
            <person name="Henrissat B."/>
            <person name="Kuo A."/>
            <person name="Liang C."/>
            <person name="Lipzen A."/>
            <person name="Lutzoni F."/>
            <person name="Magnuson J."/>
            <person name="Mondo S."/>
            <person name="Nolan M."/>
            <person name="Ohm R."/>
            <person name="Pangilinan J."/>
            <person name="Park H.-J."/>
            <person name="Ramirez L."/>
            <person name="Alfaro M."/>
            <person name="Sun H."/>
            <person name="Tritt A."/>
            <person name="Yoshinaga Y."/>
            <person name="Zwiers L.-H."/>
            <person name="Turgeon B."/>
            <person name="Goodwin S."/>
            <person name="Spatafora J."/>
            <person name="Crous P."/>
            <person name="Grigoriev I."/>
        </authorList>
    </citation>
    <scope>NUCLEOTIDE SEQUENCE</scope>
    <source>
        <strain evidence="1">CBS 113818</strain>
    </source>
</reference>
<dbReference type="AlphaFoldDB" id="A0A6A7AME4"/>